<feature type="transmembrane region" description="Helical" evidence="1">
    <location>
        <begin position="12"/>
        <end position="30"/>
    </location>
</feature>
<dbReference type="InterPro" id="IPR013740">
    <property type="entry name" value="Redoxin"/>
</dbReference>
<dbReference type="EMBL" id="UINC01023979">
    <property type="protein sequence ID" value="SVA96737.1"/>
    <property type="molecule type" value="Genomic_DNA"/>
</dbReference>
<evidence type="ECO:0000259" key="2">
    <source>
        <dbReference type="PROSITE" id="PS51352"/>
    </source>
</evidence>
<dbReference type="PANTHER" id="PTHR42852:SF17">
    <property type="entry name" value="THIOREDOXIN-LIKE PROTEIN HI_1115"/>
    <property type="match status" value="1"/>
</dbReference>
<dbReference type="Gene3D" id="3.40.30.10">
    <property type="entry name" value="Glutaredoxin"/>
    <property type="match status" value="1"/>
</dbReference>
<dbReference type="GO" id="GO:0016491">
    <property type="term" value="F:oxidoreductase activity"/>
    <property type="evidence" value="ECO:0007669"/>
    <property type="project" value="InterPro"/>
</dbReference>
<sequence length="181" mass="20324">MTSTTLRIFNYCLTYSFLPATALIFFLTVGCQPQILESKAPFFAITTYETEFYEKGNLFELDSNPGKPTVINFWFPSCPPCVKEMPDIDSVYRLYKDQVDVVGVQMIGLDSVSDGSDFVREAAIGYAVGPDEDGSIAVNYGVTGFPTTIFVDSKRQIFKSWQGEIESEEMKKILDTLVRIK</sequence>
<dbReference type="PANTHER" id="PTHR42852">
    <property type="entry name" value="THIOL:DISULFIDE INTERCHANGE PROTEIN DSBE"/>
    <property type="match status" value="1"/>
</dbReference>
<dbReference type="SUPFAM" id="SSF52833">
    <property type="entry name" value="Thioredoxin-like"/>
    <property type="match status" value="1"/>
</dbReference>
<proteinExistence type="predicted"/>
<dbReference type="InterPro" id="IPR036249">
    <property type="entry name" value="Thioredoxin-like_sf"/>
</dbReference>
<accession>A0A382A6Q3</accession>
<organism evidence="3">
    <name type="scientific">marine metagenome</name>
    <dbReference type="NCBI Taxonomy" id="408172"/>
    <lineage>
        <taxon>unclassified sequences</taxon>
        <taxon>metagenomes</taxon>
        <taxon>ecological metagenomes</taxon>
    </lineage>
</organism>
<keyword evidence="1" id="KW-0472">Membrane</keyword>
<keyword evidence="1" id="KW-0812">Transmembrane</keyword>
<dbReference type="InterPro" id="IPR013766">
    <property type="entry name" value="Thioredoxin_domain"/>
</dbReference>
<gene>
    <name evidence="3" type="ORF">METZ01_LOCUS149591</name>
</gene>
<dbReference type="InterPro" id="IPR050553">
    <property type="entry name" value="Thioredoxin_ResA/DsbE_sf"/>
</dbReference>
<keyword evidence="1" id="KW-1133">Transmembrane helix</keyword>
<evidence type="ECO:0000313" key="3">
    <source>
        <dbReference type="EMBL" id="SVA96737.1"/>
    </source>
</evidence>
<dbReference type="AlphaFoldDB" id="A0A382A6Q3"/>
<reference evidence="3" key="1">
    <citation type="submission" date="2018-05" db="EMBL/GenBank/DDBJ databases">
        <authorList>
            <person name="Lanie J.A."/>
            <person name="Ng W.-L."/>
            <person name="Kazmierczak K.M."/>
            <person name="Andrzejewski T.M."/>
            <person name="Davidsen T.M."/>
            <person name="Wayne K.J."/>
            <person name="Tettelin H."/>
            <person name="Glass J.I."/>
            <person name="Rusch D."/>
            <person name="Podicherti R."/>
            <person name="Tsui H.-C.T."/>
            <person name="Winkler M.E."/>
        </authorList>
    </citation>
    <scope>NUCLEOTIDE SEQUENCE</scope>
</reference>
<dbReference type="PROSITE" id="PS51352">
    <property type="entry name" value="THIOREDOXIN_2"/>
    <property type="match status" value="1"/>
</dbReference>
<evidence type="ECO:0000256" key="1">
    <source>
        <dbReference type="SAM" id="Phobius"/>
    </source>
</evidence>
<dbReference type="PROSITE" id="PS51257">
    <property type="entry name" value="PROKAR_LIPOPROTEIN"/>
    <property type="match status" value="1"/>
</dbReference>
<feature type="domain" description="Thioredoxin" evidence="2">
    <location>
        <begin position="34"/>
        <end position="179"/>
    </location>
</feature>
<name>A0A382A6Q3_9ZZZZ</name>
<protein>
    <recommendedName>
        <fullName evidence="2">Thioredoxin domain-containing protein</fullName>
    </recommendedName>
</protein>
<dbReference type="Pfam" id="PF08534">
    <property type="entry name" value="Redoxin"/>
    <property type="match status" value="1"/>
</dbReference>
<dbReference type="CDD" id="cd02966">
    <property type="entry name" value="TlpA_like_family"/>
    <property type="match status" value="1"/>
</dbReference>